<sequence>MSNLVDLLKESKGDDVKESVEVDIEEFKAALSQVDTDMKNLPATAQECEKNPEGPLRFRGEGRHRFHPFRYKLDFV</sequence>
<dbReference type="EMBL" id="JAVYJV010000018">
    <property type="protein sequence ID" value="KAK4347083.1"/>
    <property type="molecule type" value="Genomic_DNA"/>
</dbReference>
<comment type="caution">
    <text evidence="1">The sequence shown here is derived from an EMBL/GenBank/DDBJ whole genome shotgun (WGS) entry which is preliminary data.</text>
</comment>
<keyword evidence="2" id="KW-1185">Reference proteome</keyword>
<evidence type="ECO:0000313" key="1">
    <source>
        <dbReference type="EMBL" id="KAK4347083.1"/>
    </source>
</evidence>
<dbReference type="AlphaFoldDB" id="A0AAE1R8R2"/>
<proteinExistence type="predicted"/>
<protein>
    <submittedName>
        <fullName evidence="1">Uncharacterized protein</fullName>
    </submittedName>
</protein>
<reference evidence="1" key="1">
    <citation type="submission" date="2023-12" db="EMBL/GenBank/DDBJ databases">
        <title>Genome assembly of Anisodus tanguticus.</title>
        <authorList>
            <person name="Wang Y.-J."/>
        </authorList>
    </citation>
    <scope>NUCLEOTIDE SEQUENCE</scope>
    <source>
        <strain evidence="1">KB-2021</strain>
        <tissue evidence="1">Leaf</tissue>
    </source>
</reference>
<dbReference type="Proteomes" id="UP001291623">
    <property type="component" value="Unassembled WGS sequence"/>
</dbReference>
<accession>A0AAE1R8R2</accession>
<organism evidence="1 2">
    <name type="scientific">Anisodus tanguticus</name>
    <dbReference type="NCBI Taxonomy" id="243964"/>
    <lineage>
        <taxon>Eukaryota</taxon>
        <taxon>Viridiplantae</taxon>
        <taxon>Streptophyta</taxon>
        <taxon>Embryophyta</taxon>
        <taxon>Tracheophyta</taxon>
        <taxon>Spermatophyta</taxon>
        <taxon>Magnoliopsida</taxon>
        <taxon>eudicotyledons</taxon>
        <taxon>Gunneridae</taxon>
        <taxon>Pentapetalae</taxon>
        <taxon>asterids</taxon>
        <taxon>lamiids</taxon>
        <taxon>Solanales</taxon>
        <taxon>Solanaceae</taxon>
        <taxon>Solanoideae</taxon>
        <taxon>Hyoscyameae</taxon>
        <taxon>Anisodus</taxon>
    </lineage>
</organism>
<gene>
    <name evidence="1" type="ORF">RND71_033422</name>
</gene>
<evidence type="ECO:0000313" key="2">
    <source>
        <dbReference type="Proteomes" id="UP001291623"/>
    </source>
</evidence>
<name>A0AAE1R8R2_9SOLA</name>